<dbReference type="PANTHER" id="PTHR47845">
    <property type="entry name" value="NUCLEAR SPECKLE SPLICING REGULATORY PROTEIN 1 HOMOLOG"/>
    <property type="match status" value="1"/>
</dbReference>
<sequence>MKLSFSLSKPKPGAAAAAEAPSLKRPAAFASLDDDEPVDAAPSASSSNPNLAPNKQLIAQSASQSKVIRKRLEAEKKVDATVFEYDEVWDKMQEAKQRQKEAKELDSKTRKPKYIEGLLTSAATRKLDHLRAEEKMMQRERELEGDEFKDKESFVTQAYKDQMAEVRRAEEEEKQREAMQKKKGGASSGMAHFYRKLLEESEQSHEATVAATQKPIIGPQPNLTISKPPDFTPKSDAELAREAKEQGKDVELNDDNQIVDKRELLSAGLNLAAPNTRNLGARPKSQKDVADAENVQVHTAVGTAASRREINERRKREIQRQMTEEEERVATEKRKAEEEAMQRIVSRRNTEGDVQSARERYLARKRQKLESAAPQGQPPD</sequence>
<feature type="compositionally biased region" description="Basic and acidic residues" evidence="3">
    <location>
        <begin position="306"/>
        <end position="341"/>
    </location>
</feature>
<dbReference type="InterPro" id="IPR018612">
    <property type="entry name" value="NSRP1_N"/>
</dbReference>
<protein>
    <recommendedName>
        <fullName evidence="4">Nuclear speckle splicing regulatory protein 1 N-terminal domain-containing protein</fullName>
    </recommendedName>
</protein>
<dbReference type="Proteomes" id="UP001556367">
    <property type="component" value="Unassembled WGS sequence"/>
</dbReference>
<dbReference type="Pfam" id="PF09745">
    <property type="entry name" value="NSRP1_N"/>
    <property type="match status" value="1"/>
</dbReference>
<feature type="compositionally biased region" description="Low complexity" evidence="3">
    <location>
        <begin position="39"/>
        <end position="54"/>
    </location>
</feature>
<feature type="compositionally biased region" description="Basic and acidic residues" evidence="3">
    <location>
        <begin position="170"/>
        <end position="180"/>
    </location>
</feature>
<dbReference type="InterPro" id="IPR053246">
    <property type="entry name" value="NS_splicing_regulatory_protein"/>
</dbReference>
<feature type="region of interest" description="Disordered" evidence="3">
    <location>
        <begin position="274"/>
        <end position="380"/>
    </location>
</feature>
<feature type="domain" description="Nuclear speckle splicing regulatory protein 1 N-terminal" evidence="4">
    <location>
        <begin position="69"/>
        <end position="183"/>
    </location>
</feature>
<feature type="region of interest" description="Disordered" evidence="3">
    <location>
        <begin position="1"/>
        <end position="64"/>
    </location>
</feature>
<evidence type="ECO:0000256" key="1">
    <source>
        <dbReference type="ARBA" id="ARBA00010126"/>
    </source>
</evidence>
<evidence type="ECO:0000313" key="6">
    <source>
        <dbReference type="Proteomes" id="UP001556367"/>
    </source>
</evidence>
<dbReference type="EMBL" id="JASNQZ010000015">
    <property type="protein sequence ID" value="KAL0946862.1"/>
    <property type="molecule type" value="Genomic_DNA"/>
</dbReference>
<evidence type="ECO:0000256" key="3">
    <source>
        <dbReference type="SAM" id="MobiDB-lite"/>
    </source>
</evidence>
<evidence type="ECO:0000256" key="2">
    <source>
        <dbReference type="ARBA" id="ARBA00023054"/>
    </source>
</evidence>
<comment type="caution">
    <text evidence="5">The sequence shown here is derived from an EMBL/GenBank/DDBJ whole genome shotgun (WGS) entry which is preliminary data.</text>
</comment>
<feature type="compositionally biased region" description="Basic and acidic residues" evidence="3">
    <location>
        <begin position="233"/>
        <end position="251"/>
    </location>
</feature>
<feature type="compositionally biased region" description="Low complexity" evidence="3">
    <location>
        <begin position="9"/>
        <end position="28"/>
    </location>
</feature>
<feature type="region of interest" description="Disordered" evidence="3">
    <location>
        <begin position="204"/>
        <end position="255"/>
    </location>
</feature>
<evidence type="ECO:0000259" key="4">
    <source>
        <dbReference type="Pfam" id="PF09745"/>
    </source>
</evidence>
<feature type="compositionally biased region" description="Basic and acidic residues" evidence="3">
    <location>
        <begin position="348"/>
        <end position="362"/>
    </location>
</feature>
<evidence type="ECO:0000313" key="5">
    <source>
        <dbReference type="EMBL" id="KAL0946862.1"/>
    </source>
</evidence>
<keyword evidence="6" id="KW-1185">Reference proteome</keyword>
<name>A0ABR3IU84_9AGAR</name>
<keyword evidence="2" id="KW-0175">Coiled coil</keyword>
<accession>A0ABR3IU84</accession>
<proteinExistence type="inferred from homology"/>
<comment type="similarity">
    <text evidence="1">Belongs to the NSRP1 family.</text>
</comment>
<gene>
    <name evidence="5" type="ORF">HGRIS_013029</name>
</gene>
<reference evidence="6" key="1">
    <citation type="submission" date="2024-06" db="EMBL/GenBank/DDBJ databases">
        <title>Multi-omics analyses provide insights into the biosynthesis of the anticancer antibiotic pleurotin in Hohenbuehelia grisea.</title>
        <authorList>
            <person name="Weaver J.A."/>
            <person name="Alberti F."/>
        </authorList>
    </citation>
    <scope>NUCLEOTIDE SEQUENCE [LARGE SCALE GENOMIC DNA]</scope>
    <source>
        <strain evidence="6">T-177</strain>
    </source>
</reference>
<dbReference type="PANTHER" id="PTHR47845:SF1">
    <property type="entry name" value="NUCLEAR SPECKLE SPLICING REGULATORY PROTEIN 1 HOMOLOG"/>
    <property type="match status" value="1"/>
</dbReference>
<feature type="region of interest" description="Disordered" evidence="3">
    <location>
        <begin position="170"/>
        <end position="189"/>
    </location>
</feature>
<organism evidence="5 6">
    <name type="scientific">Hohenbuehelia grisea</name>
    <dbReference type="NCBI Taxonomy" id="104357"/>
    <lineage>
        <taxon>Eukaryota</taxon>
        <taxon>Fungi</taxon>
        <taxon>Dikarya</taxon>
        <taxon>Basidiomycota</taxon>
        <taxon>Agaricomycotina</taxon>
        <taxon>Agaricomycetes</taxon>
        <taxon>Agaricomycetidae</taxon>
        <taxon>Agaricales</taxon>
        <taxon>Pleurotineae</taxon>
        <taxon>Pleurotaceae</taxon>
        <taxon>Hohenbuehelia</taxon>
    </lineage>
</organism>